<organism evidence="3">
    <name type="scientific">Laccaria bicolor (strain S238N-H82 / ATCC MYA-4686)</name>
    <name type="common">Bicoloured deceiver</name>
    <name type="synonym">Laccaria laccata var. bicolor</name>
    <dbReference type="NCBI Taxonomy" id="486041"/>
    <lineage>
        <taxon>Eukaryota</taxon>
        <taxon>Fungi</taxon>
        <taxon>Dikarya</taxon>
        <taxon>Basidiomycota</taxon>
        <taxon>Agaricomycotina</taxon>
        <taxon>Agaricomycetes</taxon>
        <taxon>Agaricomycetidae</taxon>
        <taxon>Agaricales</taxon>
        <taxon>Agaricineae</taxon>
        <taxon>Hydnangiaceae</taxon>
        <taxon>Laccaria</taxon>
    </lineage>
</organism>
<name>B0DFV9_LACBS</name>
<dbReference type="HOGENOM" id="CLU_059054_1_1_1"/>
<gene>
    <name evidence="2" type="ORF">LACBIDRAFT_300021</name>
</gene>
<dbReference type="InParanoid" id="B0DFV9"/>
<sequence>MPDWKSPAELQKDAAAFIKLIHVLLGVYAYEWFLSLKFDFSFLLGRKKFRWPMIFYFANRYLLLFALVGIIISMDVTSKVDCQALYTFNQIAGNAAMGLASINLSIRTMAIWSQNKYIVGLLVLIILGHWSLILQGRYVAAEPLSSSDALAGIQLKATWVDGVGCVITQTNNTILAAIFIYSMCFDLIVLLLNTYKLLGINDKTANLLGRSRLTQMIFEDGLIFFIIAFLANLCATVFMLLNLNQIMTIIFNVPAVVASSTVACRAVRRLTNFTNLGLEVYGPTASSAGVTGMANTRGLASLHHLKSGAGVKSGVHVQMETFTHNEDTLAFRNSKGQGSETDVDLDVEAKGSF</sequence>
<keyword evidence="3" id="KW-1185">Reference proteome</keyword>
<keyword evidence="1" id="KW-0472">Membrane</keyword>
<keyword evidence="1" id="KW-1133">Transmembrane helix</keyword>
<keyword evidence="1" id="KW-0812">Transmembrane</keyword>
<evidence type="ECO:0000256" key="1">
    <source>
        <dbReference type="SAM" id="Phobius"/>
    </source>
</evidence>
<dbReference type="EMBL" id="DS547108">
    <property type="protein sequence ID" value="EDR06529.1"/>
    <property type="molecule type" value="Genomic_DNA"/>
</dbReference>
<feature type="transmembrane region" description="Helical" evidence="1">
    <location>
        <begin position="14"/>
        <end position="33"/>
    </location>
</feature>
<feature type="transmembrane region" description="Helical" evidence="1">
    <location>
        <begin position="86"/>
        <end position="106"/>
    </location>
</feature>
<evidence type="ECO:0000313" key="3">
    <source>
        <dbReference type="Proteomes" id="UP000001194"/>
    </source>
</evidence>
<dbReference type="RefSeq" id="XP_001882901.1">
    <property type="nucleotide sequence ID" value="XM_001882866.1"/>
</dbReference>
<protein>
    <submittedName>
        <fullName evidence="2">Predicted protein</fullName>
    </submittedName>
</protein>
<dbReference type="GeneID" id="6078544"/>
<feature type="transmembrane region" description="Helical" evidence="1">
    <location>
        <begin position="118"/>
        <end position="140"/>
    </location>
</feature>
<dbReference type="Proteomes" id="UP000001194">
    <property type="component" value="Unassembled WGS sequence"/>
</dbReference>
<accession>B0DFV9</accession>
<dbReference type="OrthoDB" id="3197626at2759"/>
<dbReference type="AlphaFoldDB" id="B0DFV9"/>
<evidence type="ECO:0000313" key="2">
    <source>
        <dbReference type="EMBL" id="EDR06529.1"/>
    </source>
</evidence>
<feature type="transmembrane region" description="Helical" evidence="1">
    <location>
        <begin position="216"/>
        <end position="240"/>
    </location>
</feature>
<dbReference type="KEGG" id="lbc:LACBIDRAFT_300021"/>
<feature type="transmembrane region" description="Helical" evidence="1">
    <location>
        <begin position="174"/>
        <end position="195"/>
    </location>
</feature>
<feature type="transmembrane region" description="Helical" evidence="1">
    <location>
        <begin position="54"/>
        <end position="74"/>
    </location>
</feature>
<reference evidence="2 3" key="1">
    <citation type="journal article" date="2008" name="Nature">
        <title>The genome of Laccaria bicolor provides insights into mycorrhizal symbiosis.</title>
        <authorList>
            <person name="Martin F."/>
            <person name="Aerts A."/>
            <person name="Ahren D."/>
            <person name="Brun A."/>
            <person name="Danchin E.G.J."/>
            <person name="Duchaussoy F."/>
            <person name="Gibon J."/>
            <person name="Kohler A."/>
            <person name="Lindquist E."/>
            <person name="Pereda V."/>
            <person name="Salamov A."/>
            <person name="Shapiro H.J."/>
            <person name="Wuyts J."/>
            <person name="Blaudez D."/>
            <person name="Buee M."/>
            <person name="Brokstein P."/>
            <person name="Canbaeck B."/>
            <person name="Cohen D."/>
            <person name="Courty P.E."/>
            <person name="Coutinho P.M."/>
            <person name="Delaruelle C."/>
            <person name="Detter J.C."/>
            <person name="Deveau A."/>
            <person name="DiFazio S."/>
            <person name="Duplessis S."/>
            <person name="Fraissinet-Tachet L."/>
            <person name="Lucic E."/>
            <person name="Frey-Klett P."/>
            <person name="Fourrey C."/>
            <person name="Feussner I."/>
            <person name="Gay G."/>
            <person name="Grimwood J."/>
            <person name="Hoegger P.J."/>
            <person name="Jain P."/>
            <person name="Kilaru S."/>
            <person name="Labbe J."/>
            <person name="Lin Y.C."/>
            <person name="Legue V."/>
            <person name="Le Tacon F."/>
            <person name="Marmeisse R."/>
            <person name="Melayah D."/>
            <person name="Montanini B."/>
            <person name="Muratet M."/>
            <person name="Nehls U."/>
            <person name="Niculita-Hirzel H."/>
            <person name="Oudot-Le Secq M.P."/>
            <person name="Peter M."/>
            <person name="Quesneville H."/>
            <person name="Rajashekar B."/>
            <person name="Reich M."/>
            <person name="Rouhier N."/>
            <person name="Schmutz J."/>
            <person name="Yin T."/>
            <person name="Chalot M."/>
            <person name="Henrissat B."/>
            <person name="Kuees U."/>
            <person name="Lucas S."/>
            <person name="Van de Peer Y."/>
            <person name="Podila G.K."/>
            <person name="Polle A."/>
            <person name="Pukkila P.J."/>
            <person name="Richardson P.M."/>
            <person name="Rouze P."/>
            <person name="Sanders I.R."/>
            <person name="Stajich J.E."/>
            <person name="Tunlid A."/>
            <person name="Tuskan G."/>
            <person name="Grigoriev I.V."/>
        </authorList>
    </citation>
    <scope>NUCLEOTIDE SEQUENCE [LARGE SCALE GENOMIC DNA]</scope>
    <source>
        <strain evidence="3">S238N-H82 / ATCC MYA-4686</strain>
    </source>
</reference>
<proteinExistence type="predicted"/>